<evidence type="ECO:0000313" key="1">
    <source>
        <dbReference type="EMBL" id="BAC92074.1"/>
    </source>
</evidence>
<dbReference type="InParanoid" id="Q7NDU9"/>
<dbReference type="RefSeq" id="WP_011144119.1">
    <property type="nucleotide sequence ID" value="NC_005125.1"/>
</dbReference>
<dbReference type="KEGG" id="gvi:gsl4133"/>
<reference evidence="1 2" key="2">
    <citation type="journal article" date="2003" name="DNA Res.">
        <title>Complete genome structure of Gloeobacter violaceus PCC 7421, a cyanobacterium that lacks thylakoids (supplement).</title>
        <authorList>
            <person name="Nakamura Y."/>
            <person name="Kaneko T."/>
            <person name="Sato S."/>
            <person name="Mimuro M."/>
            <person name="Miyashita H."/>
            <person name="Tsuchiya T."/>
            <person name="Sasamoto S."/>
            <person name="Watanabe A."/>
            <person name="Kawashima K."/>
            <person name="Kishida Y."/>
            <person name="Kiyokawa C."/>
            <person name="Kohara M."/>
            <person name="Matsumoto M."/>
            <person name="Matsuno A."/>
            <person name="Nakazaki N."/>
            <person name="Shimpo S."/>
            <person name="Takeuchi C."/>
            <person name="Yamada M."/>
            <person name="Tabata S."/>
        </authorList>
    </citation>
    <scope>NUCLEOTIDE SEQUENCE [LARGE SCALE GENOMIC DNA]</scope>
    <source>
        <strain evidence="2">ATCC 29082 / PCC 7421</strain>
    </source>
</reference>
<dbReference type="AlphaFoldDB" id="Q7NDU9"/>
<sequence length="97" mass="11144">MELQRPFRRYRCSVQRGLDRWPQPGNILLNVPELGPGSRWFVCPRCEHKWSLTPEDILAGTDEAPTLLGEAVCPACGAHYHIEQGRIRPLPDIELRR</sequence>
<evidence type="ECO:0000313" key="2">
    <source>
        <dbReference type="Proteomes" id="UP000000557"/>
    </source>
</evidence>
<dbReference type="STRING" id="251221.gene:10761651"/>
<reference evidence="1 2" key="1">
    <citation type="journal article" date="2003" name="DNA Res.">
        <title>Complete genome structure of Gloeobacter violaceus PCC 7421, a cyanobacterium that lacks thylakoids.</title>
        <authorList>
            <person name="Nakamura Y."/>
            <person name="Kaneko T."/>
            <person name="Sato S."/>
            <person name="Mimuro M."/>
            <person name="Miyashita H."/>
            <person name="Tsuchiya T."/>
            <person name="Sasamoto S."/>
            <person name="Watanabe A."/>
            <person name="Kawashima K."/>
            <person name="Kishida Y."/>
            <person name="Kiyokawa C."/>
            <person name="Kohara M."/>
            <person name="Matsumoto M."/>
            <person name="Matsuno A."/>
            <person name="Nakazaki N."/>
            <person name="Shimpo S."/>
            <person name="Takeuchi C."/>
            <person name="Yamada M."/>
            <person name="Tabata S."/>
        </authorList>
    </citation>
    <scope>NUCLEOTIDE SEQUENCE [LARGE SCALE GENOMIC DNA]</scope>
    <source>
        <strain evidence="2">ATCC 29082 / PCC 7421</strain>
    </source>
</reference>
<dbReference type="HOGENOM" id="CLU_2342784_0_0_3"/>
<dbReference type="Proteomes" id="UP000000557">
    <property type="component" value="Chromosome"/>
</dbReference>
<accession>Q7NDU9</accession>
<dbReference type="OrthoDB" id="9806844at2"/>
<proteinExistence type="predicted"/>
<name>Q7NDU9_GLOVI</name>
<protein>
    <submittedName>
        <fullName evidence="1">Gsl4133 protein</fullName>
    </submittedName>
</protein>
<dbReference type="EnsemblBacteria" id="BAC92074">
    <property type="protein sequence ID" value="BAC92074"/>
    <property type="gene ID" value="BAC92074"/>
</dbReference>
<keyword evidence="2" id="KW-1185">Reference proteome</keyword>
<organism evidence="1 2">
    <name type="scientific">Gloeobacter violaceus (strain ATCC 29082 / PCC 7421)</name>
    <dbReference type="NCBI Taxonomy" id="251221"/>
    <lineage>
        <taxon>Bacteria</taxon>
        <taxon>Bacillati</taxon>
        <taxon>Cyanobacteriota</taxon>
        <taxon>Cyanophyceae</taxon>
        <taxon>Gloeobacterales</taxon>
        <taxon>Gloeobacteraceae</taxon>
        <taxon>Gloeobacter</taxon>
    </lineage>
</organism>
<gene>
    <name evidence="1" type="ordered locus">gsl4133</name>
</gene>
<dbReference type="EMBL" id="BA000045">
    <property type="protein sequence ID" value="BAC92074.1"/>
    <property type="molecule type" value="Genomic_DNA"/>
</dbReference>